<keyword evidence="2" id="KW-1185">Reference proteome</keyword>
<comment type="caution">
    <text evidence="1">The sequence shown here is derived from an EMBL/GenBank/DDBJ whole genome shotgun (WGS) entry which is preliminary data.</text>
</comment>
<dbReference type="EMBL" id="CAXKWB010038264">
    <property type="protein sequence ID" value="CAL4151260.1"/>
    <property type="molecule type" value="Genomic_DNA"/>
</dbReference>
<dbReference type="Proteomes" id="UP001497623">
    <property type="component" value="Unassembled WGS sequence"/>
</dbReference>
<protein>
    <submittedName>
        <fullName evidence="1">Uncharacterized protein</fullName>
    </submittedName>
</protein>
<accession>A0AAV2S098</accession>
<sequence length="134" mass="14977">MKATNNPGRPLATKDLWASKRSLAARGHPGLFVAFITISQRRLLGQQKIFGGQRPPRIICGLHYNLTMKTKIIRYSFVNLHPGTCFTAETGSMCCICSQPLKIFRDLKAAPNYIEVVEGALQNEFLEKIKSVNI</sequence>
<dbReference type="AlphaFoldDB" id="A0AAV2S098"/>
<organism evidence="1 2">
    <name type="scientific">Meganyctiphanes norvegica</name>
    <name type="common">Northern krill</name>
    <name type="synonym">Thysanopoda norvegica</name>
    <dbReference type="NCBI Taxonomy" id="48144"/>
    <lineage>
        <taxon>Eukaryota</taxon>
        <taxon>Metazoa</taxon>
        <taxon>Ecdysozoa</taxon>
        <taxon>Arthropoda</taxon>
        <taxon>Crustacea</taxon>
        <taxon>Multicrustacea</taxon>
        <taxon>Malacostraca</taxon>
        <taxon>Eumalacostraca</taxon>
        <taxon>Eucarida</taxon>
        <taxon>Euphausiacea</taxon>
        <taxon>Euphausiidae</taxon>
        <taxon>Meganyctiphanes</taxon>
    </lineage>
</organism>
<proteinExistence type="predicted"/>
<name>A0AAV2S098_MEGNR</name>
<evidence type="ECO:0000313" key="2">
    <source>
        <dbReference type="Proteomes" id="UP001497623"/>
    </source>
</evidence>
<gene>
    <name evidence="1" type="ORF">MNOR_LOCUS30757</name>
</gene>
<evidence type="ECO:0000313" key="1">
    <source>
        <dbReference type="EMBL" id="CAL4151260.1"/>
    </source>
</evidence>
<reference evidence="1 2" key="1">
    <citation type="submission" date="2024-05" db="EMBL/GenBank/DDBJ databases">
        <authorList>
            <person name="Wallberg A."/>
        </authorList>
    </citation>
    <scope>NUCLEOTIDE SEQUENCE [LARGE SCALE GENOMIC DNA]</scope>
</reference>